<evidence type="ECO:0000313" key="2">
    <source>
        <dbReference type="Proteomes" id="UP000177870"/>
    </source>
</evidence>
<accession>A0A1D8TWP8</accession>
<dbReference type="AlphaFoldDB" id="A0A1D8TWP8"/>
<name>A0A1D8TWP8_9CYAN</name>
<protein>
    <submittedName>
        <fullName evidence="1">Uncharacterized protein</fullName>
    </submittedName>
</protein>
<organism evidence="1 2">
    <name type="scientific">Moorena producens PAL-8-15-08-1</name>
    <dbReference type="NCBI Taxonomy" id="1458985"/>
    <lineage>
        <taxon>Bacteria</taxon>
        <taxon>Bacillati</taxon>
        <taxon>Cyanobacteriota</taxon>
        <taxon>Cyanophyceae</taxon>
        <taxon>Coleofasciculales</taxon>
        <taxon>Coleofasciculaceae</taxon>
        <taxon>Moorena</taxon>
    </lineage>
</organism>
<dbReference type="OrthoDB" id="9878993at2"/>
<reference evidence="2" key="1">
    <citation type="submission" date="2016-10" db="EMBL/GenBank/DDBJ databases">
        <title>Comparative genomics uncovers the prolific and rare metabolic potential of the cyanobacterial genus Moorea.</title>
        <authorList>
            <person name="Leao T."/>
            <person name="Castelao G."/>
            <person name="Korobeynikov A."/>
            <person name="Monroe E.A."/>
            <person name="Podell S."/>
            <person name="Glukhov E."/>
            <person name="Allen E."/>
            <person name="Gerwick W.H."/>
            <person name="Gerwick L."/>
        </authorList>
    </citation>
    <scope>NUCLEOTIDE SEQUENCE [LARGE SCALE GENOMIC DNA]</scope>
    <source>
        <strain evidence="2">PAL-8-15-08-1</strain>
    </source>
</reference>
<dbReference type="EMBL" id="CP017599">
    <property type="protein sequence ID" value="AOX02004.1"/>
    <property type="molecule type" value="Genomic_DNA"/>
</dbReference>
<dbReference type="Proteomes" id="UP000177870">
    <property type="component" value="Chromosome"/>
</dbReference>
<gene>
    <name evidence="1" type="ORF">BJP34_23530</name>
</gene>
<dbReference type="RefSeq" id="WP_070394431.1">
    <property type="nucleotide sequence ID" value="NZ_CP017599.1"/>
</dbReference>
<sequence>MSSDLTTSVQNLSTNCYGKSGIHLQPSTYWQTRIMSQNSKNQPSTHSQPTVNFTEEELQDILRYANEQGINPFLLVKVITQIRKQKIAQAHQRQIRTRETVFQ</sequence>
<proteinExistence type="predicted"/>
<evidence type="ECO:0000313" key="1">
    <source>
        <dbReference type="EMBL" id="AOX02004.1"/>
    </source>
</evidence>
<dbReference type="KEGG" id="mpro:BJP34_23530"/>